<dbReference type="PROSITE" id="PS01124">
    <property type="entry name" value="HTH_ARAC_FAMILY_2"/>
    <property type="match status" value="1"/>
</dbReference>
<dbReference type="InterPro" id="IPR018060">
    <property type="entry name" value="HTH_AraC"/>
</dbReference>
<keyword evidence="3" id="KW-0804">Transcription</keyword>
<dbReference type="AlphaFoldDB" id="A0A2U3PVX0"/>
<evidence type="ECO:0000259" key="4">
    <source>
        <dbReference type="PROSITE" id="PS01124"/>
    </source>
</evidence>
<dbReference type="InterPro" id="IPR009057">
    <property type="entry name" value="Homeodomain-like_sf"/>
</dbReference>
<dbReference type="PRINTS" id="PR00032">
    <property type="entry name" value="HTHARAC"/>
</dbReference>
<dbReference type="SMART" id="SM00342">
    <property type="entry name" value="HTH_ARAC"/>
    <property type="match status" value="1"/>
</dbReference>
<dbReference type="SUPFAM" id="SSF46689">
    <property type="entry name" value="Homeodomain-like"/>
    <property type="match status" value="2"/>
</dbReference>
<dbReference type="PROSITE" id="PS00041">
    <property type="entry name" value="HTH_ARAC_FAMILY_1"/>
    <property type="match status" value="1"/>
</dbReference>
<dbReference type="PANTHER" id="PTHR46796:SF14">
    <property type="entry name" value="TRANSCRIPTIONAL REGULATORY PROTEIN"/>
    <property type="match status" value="1"/>
</dbReference>
<proteinExistence type="predicted"/>
<dbReference type="Proteomes" id="UP000246085">
    <property type="component" value="Chromosome BRAD3257"/>
</dbReference>
<keyword evidence="1" id="KW-0805">Transcription regulation</keyword>
<organism evidence="5 6">
    <name type="scientific">Bradyrhizobium vignae</name>
    <dbReference type="NCBI Taxonomy" id="1549949"/>
    <lineage>
        <taxon>Bacteria</taxon>
        <taxon>Pseudomonadati</taxon>
        <taxon>Pseudomonadota</taxon>
        <taxon>Alphaproteobacteria</taxon>
        <taxon>Hyphomicrobiales</taxon>
        <taxon>Nitrobacteraceae</taxon>
        <taxon>Bradyrhizobium</taxon>
    </lineage>
</organism>
<evidence type="ECO:0000313" key="6">
    <source>
        <dbReference type="Proteomes" id="UP000246085"/>
    </source>
</evidence>
<reference evidence="5 6" key="1">
    <citation type="submission" date="2018-03" db="EMBL/GenBank/DDBJ databases">
        <authorList>
            <person name="Gully D."/>
        </authorList>
    </citation>
    <scope>NUCLEOTIDE SEQUENCE [LARGE SCALE GENOMIC DNA]</scope>
    <source>
        <strain evidence="5">ORS3257</strain>
    </source>
</reference>
<feature type="domain" description="HTH araC/xylS-type" evidence="4">
    <location>
        <begin position="214"/>
        <end position="312"/>
    </location>
</feature>
<keyword evidence="2" id="KW-0238">DNA-binding</keyword>
<dbReference type="GO" id="GO:0003700">
    <property type="term" value="F:DNA-binding transcription factor activity"/>
    <property type="evidence" value="ECO:0007669"/>
    <property type="project" value="InterPro"/>
</dbReference>
<evidence type="ECO:0000256" key="3">
    <source>
        <dbReference type="ARBA" id="ARBA00023163"/>
    </source>
</evidence>
<dbReference type="InterPro" id="IPR018062">
    <property type="entry name" value="HTH_AraC-typ_CS"/>
</dbReference>
<dbReference type="GO" id="GO:0043565">
    <property type="term" value="F:sequence-specific DNA binding"/>
    <property type="evidence" value="ECO:0007669"/>
    <property type="project" value="InterPro"/>
</dbReference>
<sequence>MEMQSEQPAAAGRYEQWPHRGVWDRHCPGELLLSSTDRGWSGLSAELCTARRGVGPWRTPPSDIRICVATRSNQTILTRRAPGIESRIVAERGTVWLSPPGLQEGAVDFAEDLPEFLHIYLPLSHFASSNFHNETGESAIHALNYETAFEDPLLAEIGFAVASELKIETSAGSLFVESLASSLAARLLQKRASVSRTQLFPRRAHHGLDQRRLFRVLDYIDANLEGDLSLESMARIACLSRYHFARAFRQAVGESPHRYVSAKRLERAKALLTRGDRPLVDIALTLNFSSQANFTRAFKQATGQAPGQYRQTAGSQASKSSLMDARHSLSVFA</sequence>
<dbReference type="Gene3D" id="1.10.10.60">
    <property type="entry name" value="Homeodomain-like"/>
    <property type="match status" value="2"/>
</dbReference>
<dbReference type="InterPro" id="IPR050204">
    <property type="entry name" value="AraC_XylS_family_regulators"/>
</dbReference>
<evidence type="ECO:0000256" key="1">
    <source>
        <dbReference type="ARBA" id="ARBA00023015"/>
    </source>
</evidence>
<dbReference type="EMBL" id="LS398110">
    <property type="protein sequence ID" value="SPP93311.1"/>
    <property type="molecule type" value="Genomic_DNA"/>
</dbReference>
<evidence type="ECO:0000313" key="5">
    <source>
        <dbReference type="EMBL" id="SPP93311.1"/>
    </source>
</evidence>
<dbReference type="Pfam" id="PF12833">
    <property type="entry name" value="HTH_18"/>
    <property type="match status" value="1"/>
</dbReference>
<dbReference type="PANTHER" id="PTHR46796">
    <property type="entry name" value="HTH-TYPE TRANSCRIPTIONAL ACTIVATOR RHAS-RELATED"/>
    <property type="match status" value="1"/>
</dbReference>
<protein>
    <recommendedName>
        <fullName evidence="4">HTH araC/xylS-type domain-containing protein</fullName>
    </recommendedName>
</protein>
<accession>A0A2U3PVX0</accession>
<name>A0A2U3PVX0_9BRAD</name>
<evidence type="ECO:0000256" key="2">
    <source>
        <dbReference type="ARBA" id="ARBA00023125"/>
    </source>
</evidence>
<dbReference type="InterPro" id="IPR020449">
    <property type="entry name" value="Tscrpt_reg_AraC-type_HTH"/>
</dbReference>
<dbReference type="KEGG" id="bvz:BRAD3257_2233"/>
<gene>
    <name evidence="5" type="ORF">BRAD3257_2233</name>
</gene>